<proteinExistence type="predicted"/>
<organism evidence="2 3">
    <name type="scientific">Kroppenstedtia sanguinis</name>
    <dbReference type="NCBI Taxonomy" id="1380684"/>
    <lineage>
        <taxon>Bacteria</taxon>
        <taxon>Bacillati</taxon>
        <taxon>Bacillota</taxon>
        <taxon>Bacilli</taxon>
        <taxon>Bacillales</taxon>
        <taxon>Thermoactinomycetaceae</taxon>
        <taxon>Kroppenstedtia</taxon>
    </lineage>
</organism>
<feature type="transmembrane region" description="Helical" evidence="1">
    <location>
        <begin position="156"/>
        <end position="175"/>
    </location>
</feature>
<keyword evidence="1" id="KW-0812">Transmembrane</keyword>
<feature type="transmembrane region" description="Helical" evidence="1">
    <location>
        <begin position="20"/>
        <end position="41"/>
    </location>
</feature>
<reference evidence="3" key="1">
    <citation type="journal article" date="2019" name="Int. J. Syst. Evol. Microbiol.">
        <title>The Global Catalogue of Microorganisms (GCM) 10K type strain sequencing project: providing services to taxonomists for standard genome sequencing and annotation.</title>
        <authorList>
            <consortium name="The Broad Institute Genomics Platform"/>
            <consortium name="The Broad Institute Genome Sequencing Center for Infectious Disease"/>
            <person name="Wu L."/>
            <person name="Ma J."/>
        </authorList>
    </citation>
    <scope>NUCLEOTIDE SEQUENCE [LARGE SCALE GENOMIC DNA]</scope>
    <source>
        <strain evidence="3">S1</strain>
    </source>
</reference>
<keyword evidence="1" id="KW-1133">Transmembrane helix</keyword>
<evidence type="ECO:0008006" key="4">
    <source>
        <dbReference type="Google" id="ProtNLM"/>
    </source>
</evidence>
<comment type="caution">
    <text evidence="2">The sequence shown here is derived from an EMBL/GenBank/DDBJ whole genome shotgun (WGS) entry which is preliminary data.</text>
</comment>
<keyword evidence="3" id="KW-1185">Reference proteome</keyword>
<sequence>MKKTKGEDFLENILLGVKRFLVFTSFVMAFSLVCSPVATYAQEKNEENLTYDKRVKKFEEVFKFIDEEAAIKDANGNVIDIDIDKVREKFGNDKGLDLLEEEIKKDQEHVGVQSWWGCMKSSLMDFFGVNAFQAMLNGGIANYIKKKAWKEAAKIAAKYFAGSSVAGLAATLAYYSGKCAI</sequence>
<keyword evidence="1" id="KW-0472">Membrane</keyword>
<evidence type="ECO:0000313" key="3">
    <source>
        <dbReference type="Proteomes" id="UP001597282"/>
    </source>
</evidence>
<protein>
    <recommendedName>
        <fullName evidence="4">Streptococcin A-M57</fullName>
    </recommendedName>
</protein>
<evidence type="ECO:0000256" key="1">
    <source>
        <dbReference type="SAM" id="Phobius"/>
    </source>
</evidence>
<accession>A0ABW4C597</accession>
<dbReference type="Proteomes" id="UP001597282">
    <property type="component" value="Unassembled WGS sequence"/>
</dbReference>
<gene>
    <name evidence="2" type="ORF">ACFQ4Y_02940</name>
</gene>
<evidence type="ECO:0000313" key="2">
    <source>
        <dbReference type="EMBL" id="MFD1425892.1"/>
    </source>
</evidence>
<name>A0ABW4C597_9BACL</name>
<feature type="transmembrane region" description="Helical" evidence="1">
    <location>
        <begin position="126"/>
        <end position="144"/>
    </location>
</feature>
<dbReference type="EMBL" id="JBHTNU010000002">
    <property type="protein sequence ID" value="MFD1425892.1"/>
    <property type="molecule type" value="Genomic_DNA"/>
</dbReference>